<evidence type="ECO:0000313" key="2">
    <source>
        <dbReference type="Proteomes" id="UP000242450"/>
    </source>
</evidence>
<protein>
    <submittedName>
        <fullName evidence="1">Uncharacterized protein</fullName>
    </submittedName>
</protein>
<sequence>MKGDGETMTNDYVVHGPASVPLGYVPHPSSLSGSLPDFEASAIPSHRAITLHHGIRLFFKQPFHSQVLQ</sequence>
<organism evidence="1 2">
    <name type="scientific">Cervus elaphus hippelaphus</name>
    <name type="common">European red deer</name>
    <dbReference type="NCBI Taxonomy" id="46360"/>
    <lineage>
        <taxon>Eukaryota</taxon>
        <taxon>Metazoa</taxon>
        <taxon>Chordata</taxon>
        <taxon>Craniata</taxon>
        <taxon>Vertebrata</taxon>
        <taxon>Euteleostomi</taxon>
        <taxon>Mammalia</taxon>
        <taxon>Eutheria</taxon>
        <taxon>Laurasiatheria</taxon>
        <taxon>Artiodactyla</taxon>
        <taxon>Ruminantia</taxon>
        <taxon>Pecora</taxon>
        <taxon>Cervidae</taxon>
        <taxon>Cervinae</taxon>
        <taxon>Cervus</taxon>
    </lineage>
</organism>
<gene>
    <name evidence="1" type="ORF">Celaphus_00014007</name>
</gene>
<dbReference type="OrthoDB" id="72419at2759"/>
<comment type="caution">
    <text evidence="1">The sequence shown here is derived from an EMBL/GenBank/DDBJ whole genome shotgun (WGS) entry which is preliminary data.</text>
</comment>
<evidence type="ECO:0000313" key="1">
    <source>
        <dbReference type="EMBL" id="OWK03888.1"/>
    </source>
</evidence>
<dbReference type="AlphaFoldDB" id="A0A212CD04"/>
<dbReference type="Proteomes" id="UP000242450">
    <property type="component" value="Chromosome 22"/>
</dbReference>
<name>A0A212CD04_CEREH</name>
<keyword evidence="2" id="KW-1185">Reference proteome</keyword>
<accession>A0A212CD04</accession>
<feature type="non-terminal residue" evidence="1">
    <location>
        <position position="69"/>
    </location>
</feature>
<proteinExistence type="predicted"/>
<dbReference type="EMBL" id="MKHE01000022">
    <property type="protein sequence ID" value="OWK03888.1"/>
    <property type="molecule type" value="Genomic_DNA"/>
</dbReference>
<reference evidence="1 2" key="1">
    <citation type="journal article" date="2018" name="Mol. Genet. Genomics">
        <title>The red deer Cervus elaphus genome CerEla1.0: sequencing, annotating, genes, and chromosomes.</title>
        <authorList>
            <person name="Bana N.A."/>
            <person name="Nyiri A."/>
            <person name="Nagy J."/>
            <person name="Frank K."/>
            <person name="Nagy T."/>
            <person name="Steger V."/>
            <person name="Schiller M."/>
            <person name="Lakatos P."/>
            <person name="Sugar L."/>
            <person name="Horn P."/>
            <person name="Barta E."/>
            <person name="Orosz L."/>
        </authorList>
    </citation>
    <scope>NUCLEOTIDE SEQUENCE [LARGE SCALE GENOMIC DNA]</scope>
    <source>
        <strain evidence="1">Hungarian</strain>
    </source>
</reference>